<keyword evidence="2" id="KW-1133">Transmembrane helix</keyword>
<evidence type="ECO:0000313" key="3">
    <source>
        <dbReference type="EMBL" id="SMO40891.1"/>
    </source>
</evidence>
<reference evidence="3 4" key="1">
    <citation type="submission" date="2017-05" db="EMBL/GenBank/DDBJ databases">
        <authorList>
            <person name="Varghese N."/>
            <person name="Submissions S."/>
        </authorList>
    </citation>
    <scope>NUCLEOTIDE SEQUENCE [LARGE SCALE GENOMIC DNA]</scope>
    <source>
        <strain evidence="3 4">DSM 27040</strain>
    </source>
</reference>
<keyword evidence="2" id="KW-0812">Transmembrane</keyword>
<name>A0A521B1I2_SACCC</name>
<feature type="region of interest" description="Disordered" evidence="1">
    <location>
        <begin position="205"/>
        <end position="224"/>
    </location>
</feature>
<feature type="compositionally biased region" description="Basic and acidic residues" evidence="1">
    <location>
        <begin position="206"/>
        <end position="224"/>
    </location>
</feature>
<evidence type="ECO:0000256" key="1">
    <source>
        <dbReference type="SAM" id="MobiDB-lite"/>
    </source>
</evidence>
<protein>
    <recommendedName>
        <fullName evidence="5">Outer membrane protein beta-barrel domain-containing protein</fullName>
    </recommendedName>
</protein>
<dbReference type="AlphaFoldDB" id="A0A521B1I2"/>
<feature type="transmembrane region" description="Helical" evidence="2">
    <location>
        <begin position="78"/>
        <end position="100"/>
    </location>
</feature>
<accession>A0A521B1I2</accession>
<evidence type="ECO:0000313" key="4">
    <source>
        <dbReference type="Proteomes" id="UP000319040"/>
    </source>
</evidence>
<evidence type="ECO:0008006" key="5">
    <source>
        <dbReference type="Google" id="ProtNLM"/>
    </source>
</evidence>
<dbReference type="Proteomes" id="UP000319040">
    <property type="component" value="Unassembled WGS sequence"/>
</dbReference>
<keyword evidence="2" id="KW-0472">Membrane</keyword>
<evidence type="ECO:0000256" key="2">
    <source>
        <dbReference type="SAM" id="Phobius"/>
    </source>
</evidence>
<dbReference type="EMBL" id="FXTB01000001">
    <property type="protein sequence ID" value="SMO40891.1"/>
    <property type="molecule type" value="Genomic_DNA"/>
</dbReference>
<sequence>MLRQDAPKAPDDVWKKLSSQLDLDAAEMRLNEQEKNMIEEVWQDLDVQLDIDQVWNGISGELDKDEEKVLSPKTKFPYWAVAAAILLLILMGDTGLVRYLNLGSSPEQLADVQLTAGGDSSKYSTHATVEEQNENKSNQLSLATVINDTTLTDVSTKFGNEEKARDIKTHPKANKETNRINEKSHSLKQNEGKRNLMAYVPATMKTRKDESREQQRLNLSDKKREDVASYSKDAYLIGKDAFVTQQQQFKPELKAIHPDQKILSPNVINGFDLPFARVEEPSLTAYNKKYSKWSTGVVTAVKNTYLLNSETKDGFSATGMNESKITVMPDIGLNVQYALSPRYVLSTNLFFTSSLKQKYNTYSYGEYVSKQLQLDYWASELAIKQNARNNIFSSEKIVRRNIVGFYVAALRSASQKIVNEPTDITSKYTRFDYGLVLGQEIEFVSHGPITVSSGLTFKYGLPNVYAGDSALPGNLNQTHNASFEFRVGIAYQWKTNKGIDHYLSFLIGK</sequence>
<gene>
    <name evidence="3" type="ORF">SAMN06265379_101582</name>
</gene>
<proteinExistence type="predicted"/>
<organism evidence="3 4">
    <name type="scientific">Saccharicrinis carchari</name>
    <dbReference type="NCBI Taxonomy" id="1168039"/>
    <lineage>
        <taxon>Bacteria</taxon>
        <taxon>Pseudomonadati</taxon>
        <taxon>Bacteroidota</taxon>
        <taxon>Bacteroidia</taxon>
        <taxon>Marinilabiliales</taxon>
        <taxon>Marinilabiliaceae</taxon>
        <taxon>Saccharicrinis</taxon>
    </lineage>
</organism>
<keyword evidence="4" id="KW-1185">Reference proteome</keyword>